<dbReference type="eggNOG" id="COG0220">
    <property type="taxonomic scope" value="Bacteria"/>
</dbReference>
<reference evidence="8 9" key="1">
    <citation type="journal article" date="2014" name="Genome Announc.">
        <title>Genome Sequence of Gammaproteobacterial Pseudohaliea rubra Type Strain DSM 19751, Isolated from Coastal Seawater of the Mediterranean Sea.</title>
        <authorList>
            <person name="Spring S."/>
            <person name="Fiebig A."/>
            <person name="Riedel T."/>
            <person name="Goker M."/>
            <person name="Klenk H.P."/>
        </authorList>
    </citation>
    <scope>NUCLEOTIDE SEQUENCE [LARGE SCALE GENOMIC DNA]</scope>
    <source>
        <strain evidence="8 9">DSM 19751</strain>
    </source>
</reference>
<dbReference type="EMBL" id="AUVB01000041">
    <property type="protein sequence ID" value="KGE03992.1"/>
    <property type="molecule type" value="Genomic_DNA"/>
</dbReference>
<proteinExistence type="predicted"/>
<evidence type="ECO:0000256" key="3">
    <source>
        <dbReference type="ARBA" id="ARBA00011977"/>
    </source>
</evidence>
<keyword evidence="4 8" id="KW-0489">Methyltransferase</keyword>
<dbReference type="AlphaFoldDB" id="A0A095VRA5"/>
<evidence type="ECO:0000256" key="7">
    <source>
        <dbReference type="ARBA" id="ARBA00022694"/>
    </source>
</evidence>
<keyword evidence="7" id="KW-0819">tRNA processing</keyword>
<dbReference type="EC" id="2.1.1.33" evidence="3"/>
<evidence type="ECO:0000256" key="5">
    <source>
        <dbReference type="ARBA" id="ARBA00022679"/>
    </source>
</evidence>
<keyword evidence="6" id="KW-0949">S-adenosyl-L-methionine</keyword>
<name>A0A095VRA5_9GAMM</name>
<dbReference type="Pfam" id="PF02390">
    <property type="entry name" value="Methyltransf_4"/>
    <property type="match status" value="1"/>
</dbReference>
<gene>
    <name evidence="8" type="ORF">HRUBRA_01398</name>
</gene>
<comment type="function">
    <text evidence="2">Catalyzes the formation of N(7)-methylguanine at position 46 (m7G46) in tRNA.</text>
</comment>
<dbReference type="InterPro" id="IPR003358">
    <property type="entry name" value="tRNA_(Gua-N-7)_MeTrfase_Trmb"/>
</dbReference>
<dbReference type="Proteomes" id="UP000029640">
    <property type="component" value="Unassembled WGS sequence"/>
</dbReference>
<accession>A0A095VRA5</accession>
<sequence>MLDSFCGTGTSTRALAARHPDCLVVGVDKSAARLAKHGAAGDGYLLLHAECEAVWQVLAGEGVQLAAHYLLYPNPWPKAAQLKRRVHGHPAFPLLLELGGALELRSNWRLYVEEFGIALHLAGVRAAISTVPSGEPLTPFEAKYRASGHALWRCRARLPGTAG</sequence>
<evidence type="ECO:0000256" key="6">
    <source>
        <dbReference type="ARBA" id="ARBA00022691"/>
    </source>
</evidence>
<dbReference type="InterPro" id="IPR029063">
    <property type="entry name" value="SAM-dependent_MTases_sf"/>
</dbReference>
<organism evidence="8 9">
    <name type="scientific">Pseudohaliea rubra DSM 19751</name>
    <dbReference type="NCBI Taxonomy" id="1265313"/>
    <lineage>
        <taxon>Bacteria</taxon>
        <taxon>Pseudomonadati</taxon>
        <taxon>Pseudomonadota</taxon>
        <taxon>Gammaproteobacteria</taxon>
        <taxon>Cellvibrionales</taxon>
        <taxon>Halieaceae</taxon>
        <taxon>Pseudohaliea</taxon>
    </lineage>
</organism>
<dbReference type="SUPFAM" id="SSF53335">
    <property type="entry name" value="S-adenosyl-L-methionine-dependent methyltransferases"/>
    <property type="match status" value="1"/>
</dbReference>
<evidence type="ECO:0000313" key="9">
    <source>
        <dbReference type="Proteomes" id="UP000029640"/>
    </source>
</evidence>
<dbReference type="HOGENOM" id="CLU_078981_0_0_6"/>
<dbReference type="STRING" id="1265313.HRUBRA_01398"/>
<dbReference type="GO" id="GO:0008176">
    <property type="term" value="F:tRNA (guanine(46)-N7)-methyltransferase activity"/>
    <property type="evidence" value="ECO:0007669"/>
    <property type="project" value="UniProtKB-EC"/>
</dbReference>
<keyword evidence="9" id="KW-1185">Reference proteome</keyword>
<comment type="caution">
    <text evidence="8">The sequence shown here is derived from an EMBL/GenBank/DDBJ whole genome shotgun (WGS) entry which is preliminary data.</text>
</comment>
<evidence type="ECO:0000256" key="2">
    <source>
        <dbReference type="ARBA" id="ARBA00003015"/>
    </source>
</evidence>
<dbReference type="PROSITE" id="PS51625">
    <property type="entry name" value="SAM_MT_TRMB"/>
    <property type="match status" value="1"/>
</dbReference>
<keyword evidence="5 8" id="KW-0808">Transferase</keyword>
<dbReference type="Gene3D" id="3.40.50.150">
    <property type="entry name" value="Vaccinia Virus protein VP39"/>
    <property type="match status" value="1"/>
</dbReference>
<protein>
    <recommendedName>
        <fullName evidence="3">tRNA (guanine(46)-N(7))-methyltransferase</fullName>
        <ecNumber evidence="3">2.1.1.33</ecNumber>
    </recommendedName>
</protein>
<comment type="catalytic activity">
    <reaction evidence="1">
        <text>guanosine(46) in tRNA + S-adenosyl-L-methionine = N(7)-methylguanosine(46) in tRNA + S-adenosyl-L-homocysteine</text>
        <dbReference type="Rhea" id="RHEA:42708"/>
        <dbReference type="Rhea" id="RHEA-COMP:10188"/>
        <dbReference type="Rhea" id="RHEA-COMP:10189"/>
        <dbReference type="ChEBI" id="CHEBI:57856"/>
        <dbReference type="ChEBI" id="CHEBI:59789"/>
        <dbReference type="ChEBI" id="CHEBI:74269"/>
        <dbReference type="ChEBI" id="CHEBI:74480"/>
        <dbReference type="EC" id="2.1.1.33"/>
    </reaction>
</comment>
<evidence type="ECO:0000313" key="8">
    <source>
        <dbReference type="EMBL" id="KGE03992.1"/>
    </source>
</evidence>
<evidence type="ECO:0000256" key="1">
    <source>
        <dbReference type="ARBA" id="ARBA00000142"/>
    </source>
</evidence>
<evidence type="ECO:0000256" key="4">
    <source>
        <dbReference type="ARBA" id="ARBA00022603"/>
    </source>
</evidence>